<accession>A0ABV7ARD3</accession>
<dbReference type="Proteomes" id="UP001595457">
    <property type="component" value="Unassembled WGS sequence"/>
</dbReference>
<evidence type="ECO:0000313" key="2">
    <source>
        <dbReference type="Proteomes" id="UP001595457"/>
    </source>
</evidence>
<sequence>MEEMGQLWMVLYLLALCASLFALGLAVQGLRIHSLRESLAINGDALRRQRAIAHDLVRSNRDLYAELRGKTLHIEQLERRLALLQRWVLE</sequence>
<proteinExistence type="predicted"/>
<name>A0ABV7ARD3_9GAMM</name>
<reference evidence="2" key="1">
    <citation type="journal article" date="2019" name="Int. J. Syst. Evol. Microbiol.">
        <title>The Global Catalogue of Microorganisms (GCM) 10K type strain sequencing project: providing services to taxonomists for standard genome sequencing and annotation.</title>
        <authorList>
            <consortium name="The Broad Institute Genomics Platform"/>
            <consortium name="The Broad Institute Genome Sequencing Center for Infectious Disease"/>
            <person name="Wu L."/>
            <person name="Ma J."/>
        </authorList>
    </citation>
    <scope>NUCLEOTIDE SEQUENCE [LARGE SCALE GENOMIC DNA]</scope>
    <source>
        <strain evidence="2">KCTC 62195</strain>
    </source>
</reference>
<evidence type="ECO:0000313" key="1">
    <source>
        <dbReference type="EMBL" id="MFC2972068.1"/>
    </source>
</evidence>
<dbReference type="RefSeq" id="WP_377813698.1">
    <property type="nucleotide sequence ID" value="NZ_JBHRSJ010000012.1"/>
</dbReference>
<protein>
    <submittedName>
        <fullName evidence="1">Uncharacterized protein</fullName>
    </submittedName>
</protein>
<gene>
    <name evidence="1" type="ORF">ACFOJE_07575</name>
</gene>
<organism evidence="1 2">
    <name type="scientific">Azotobacter bryophylli</name>
    <dbReference type="NCBI Taxonomy" id="1986537"/>
    <lineage>
        <taxon>Bacteria</taxon>
        <taxon>Pseudomonadati</taxon>
        <taxon>Pseudomonadota</taxon>
        <taxon>Gammaproteobacteria</taxon>
        <taxon>Pseudomonadales</taxon>
        <taxon>Pseudomonadaceae</taxon>
        <taxon>Azotobacter</taxon>
    </lineage>
</organism>
<keyword evidence="2" id="KW-1185">Reference proteome</keyword>
<comment type="caution">
    <text evidence="1">The sequence shown here is derived from an EMBL/GenBank/DDBJ whole genome shotgun (WGS) entry which is preliminary data.</text>
</comment>
<dbReference type="EMBL" id="JBHRSJ010000012">
    <property type="protein sequence ID" value="MFC2972068.1"/>
    <property type="molecule type" value="Genomic_DNA"/>
</dbReference>